<dbReference type="NCBIfam" id="TIGR03023">
    <property type="entry name" value="WcaJ_sugtrans"/>
    <property type="match status" value="1"/>
</dbReference>
<keyword evidence="5 7" id="KW-1133">Transmembrane helix</keyword>
<evidence type="ECO:0000259" key="8">
    <source>
        <dbReference type="Pfam" id="PF02397"/>
    </source>
</evidence>
<dbReference type="GO" id="GO:0016020">
    <property type="term" value="C:membrane"/>
    <property type="evidence" value="ECO:0007669"/>
    <property type="project" value="UniProtKB-SubCell"/>
</dbReference>
<feature type="transmembrane region" description="Helical" evidence="7">
    <location>
        <begin position="58"/>
        <end position="78"/>
    </location>
</feature>
<dbReference type="InterPro" id="IPR036291">
    <property type="entry name" value="NAD(P)-bd_dom_sf"/>
</dbReference>
<feature type="transmembrane region" description="Helical" evidence="7">
    <location>
        <begin position="122"/>
        <end position="140"/>
    </location>
</feature>
<evidence type="ECO:0000256" key="6">
    <source>
        <dbReference type="ARBA" id="ARBA00023136"/>
    </source>
</evidence>
<evidence type="ECO:0000313" key="10">
    <source>
        <dbReference type="Proteomes" id="UP000051802"/>
    </source>
</evidence>
<dbReference type="InterPro" id="IPR017475">
    <property type="entry name" value="EPS_sugar_tfrase"/>
</dbReference>
<dbReference type="InterPro" id="IPR003362">
    <property type="entry name" value="Bact_transf"/>
</dbReference>
<feature type="transmembrane region" description="Helical" evidence="7">
    <location>
        <begin position="90"/>
        <end position="110"/>
    </location>
</feature>
<keyword evidence="10" id="KW-1185">Reference proteome</keyword>
<proteinExistence type="inferred from homology"/>
<name>A0A0Q9ZZS2_9GAMM</name>
<dbReference type="SUPFAM" id="SSF51735">
    <property type="entry name" value="NAD(P)-binding Rossmann-fold domains"/>
    <property type="match status" value="1"/>
</dbReference>
<evidence type="ECO:0000256" key="4">
    <source>
        <dbReference type="ARBA" id="ARBA00022692"/>
    </source>
</evidence>
<feature type="transmembrane region" description="Helical" evidence="7">
    <location>
        <begin position="292"/>
        <end position="312"/>
    </location>
</feature>
<dbReference type="Gene3D" id="3.40.50.720">
    <property type="entry name" value="NAD(P)-binding Rossmann-like Domain"/>
    <property type="match status" value="1"/>
</dbReference>
<keyword evidence="4 7" id="KW-0812">Transmembrane</keyword>
<dbReference type="Pfam" id="PF02397">
    <property type="entry name" value="Bac_transf"/>
    <property type="match status" value="1"/>
</dbReference>
<comment type="similarity">
    <text evidence="2">Belongs to the bacterial sugar transferase family.</text>
</comment>
<evidence type="ECO:0000256" key="1">
    <source>
        <dbReference type="ARBA" id="ARBA00004141"/>
    </source>
</evidence>
<accession>A0A0Q9ZZS2</accession>
<evidence type="ECO:0000256" key="5">
    <source>
        <dbReference type="ARBA" id="ARBA00022989"/>
    </source>
</evidence>
<evidence type="ECO:0000313" key="9">
    <source>
        <dbReference type="EMBL" id="KRG38437.1"/>
    </source>
</evidence>
<comment type="subcellular location">
    <subcellularLocation>
        <location evidence="1">Membrane</location>
        <topology evidence="1">Multi-pass membrane protein</topology>
    </subcellularLocation>
</comment>
<sequence>MWYMPFRLQLGTRVGSTNKFATAFVVLLRLGDPLVLIAGALAAHAIRFGNLQLPMEYGRLVCITVLFALLVLGASPLYRSWRGRSLLAEAAQLLLQWVVIFGGLLAYAAAIQVTDDVSRLWLGGWFGVSFAGVLALRLVVRAGAAWVRAHGMDLRSAVIVGANPDAQHIVNTLRANAWAGIDVRGWFATCADRGQLEGVGALGALDALGEYVERHGIDQVWIALPMSEQAEIAASLGQLQHATADIKFVPDMFGMHLLNHSVEQVAGLPVINLQQTPLQGKARLLKAVEDRVLAAGILLMIAPLMAMIAVAVKLSSPGPVFYRQERMSWNNRTFQMLKFRSMPVDAETGSGAVWAKAGESRATRVGAFLRKTSLDELPQFINVLKGDMSIVGPRPERPVFVHKFKHEIPAYMKKHMVKAGITGWAQVNGWRGSTDLHKRIECDLFYIENWSLWFDIKIVIMTLFKGFVHKNAY</sequence>
<dbReference type="AlphaFoldDB" id="A0A0Q9ZZS2"/>
<dbReference type="STRING" id="676599.ARC20_01905"/>
<dbReference type="Pfam" id="PF13727">
    <property type="entry name" value="CoA_binding_3"/>
    <property type="match status" value="1"/>
</dbReference>
<feature type="domain" description="Bacterial sugar transferase" evidence="8">
    <location>
        <begin position="286"/>
        <end position="465"/>
    </location>
</feature>
<keyword evidence="3 9" id="KW-0808">Transferase</keyword>
<evidence type="ECO:0000256" key="2">
    <source>
        <dbReference type="ARBA" id="ARBA00006464"/>
    </source>
</evidence>
<dbReference type="GO" id="GO:0016780">
    <property type="term" value="F:phosphotransferase activity, for other substituted phosphate groups"/>
    <property type="evidence" value="ECO:0007669"/>
    <property type="project" value="TreeGrafter"/>
</dbReference>
<dbReference type="EMBL" id="LLXU01000120">
    <property type="protein sequence ID" value="KRG38437.1"/>
    <property type="molecule type" value="Genomic_DNA"/>
</dbReference>
<comment type="caution">
    <text evidence="9">The sequence shown here is derived from an EMBL/GenBank/DDBJ whole genome shotgun (WGS) entry which is preliminary data.</text>
</comment>
<protein>
    <submittedName>
        <fullName evidence="9">Undecaprenyl-phosphate glucose phosphotransferase</fullName>
    </submittedName>
</protein>
<evidence type="ECO:0000256" key="7">
    <source>
        <dbReference type="SAM" id="Phobius"/>
    </source>
</evidence>
<evidence type="ECO:0000256" key="3">
    <source>
        <dbReference type="ARBA" id="ARBA00022679"/>
    </source>
</evidence>
<organism evidence="9 10">
    <name type="scientific">Stenotrophomonas panacihumi</name>
    <dbReference type="NCBI Taxonomy" id="676599"/>
    <lineage>
        <taxon>Bacteria</taxon>
        <taxon>Pseudomonadati</taxon>
        <taxon>Pseudomonadota</taxon>
        <taxon>Gammaproteobacteria</taxon>
        <taxon>Lysobacterales</taxon>
        <taxon>Lysobacteraceae</taxon>
        <taxon>Stenotrophomonas</taxon>
    </lineage>
</organism>
<dbReference type="InterPro" id="IPR017473">
    <property type="entry name" value="Undecaprenyl-P_gluc_Ptfrase"/>
</dbReference>
<dbReference type="PANTHER" id="PTHR30576">
    <property type="entry name" value="COLANIC BIOSYNTHESIS UDP-GLUCOSE LIPID CARRIER TRANSFERASE"/>
    <property type="match status" value="1"/>
</dbReference>
<gene>
    <name evidence="9" type="ORF">ARC20_01905</name>
</gene>
<dbReference type="NCBIfam" id="TIGR03025">
    <property type="entry name" value="EPS_sugtrans"/>
    <property type="match status" value="1"/>
</dbReference>
<keyword evidence="6 7" id="KW-0472">Membrane</keyword>
<dbReference type="OrthoDB" id="9808602at2"/>
<dbReference type="Proteomes" id="UP000051802">
    <property type="component" value="Unassembled WGS sequence"/>
</dbReference>
<reference evidence="9 10" key="1">
    <citation type="submission" date="2015-10" db="EMBL/GenBank/DDBJ databases">
        <title>Genome sequencing and analysis of members of genus Stenotrophomonas.</title>
        <authorList>
            <person name="Patil P.P."/>
            <person name="Midha S."/>
            <person name="Patil P.B."/>
        </authorList>
    </citation>
    <scope>NUCLEOTIDE SEQUENCE [LARGE SCALE GENOMIC DNA]</scope>
    <source>
        <strain evidence="9 10">JCM 16536</strain>
    </source>
</reference>
<dbReference type="PANTHER" id="PTHR30576:SF0">
    <property type="entry name" value="UNDECAPRENYL-PHOSPHATE N-ACETYLGALACTOSAMINYL 1-PHOSPHATE TRANSFERASE-RELATED"/>
    <property type="match status" value="1"/>
</dbReference>